<sequence>MSICRTNTSRSSCVKMLERQIIRVWKCVTRSVRKQHRASFLPSDFVLITSRRRSMFLS</sequence>
<dbReference type="AlphaFoldDB" id="A0A067Q3A8"/>
<accession>A0A067Q3A8</accession>
<protein>
    <submittedName>
        <fullName evidence="1">Uncharacterized protein</fullName>
    </submittedName>
</protein>
<dbReference type="OrthoDB" id="2864141at2759"/>
<dbReference type="InParanoid" id="A0A067Q3A8"/>
<name>A0A067Q3A8_9AGAM</name>
<dbReference type="HOGENOM" id="CLU_198502_0_0_1"/>
<reference evidence="2" key="1">
    <citation type="journal article" date="2014" name="Proc. Natl. Acad. Sci. U.S.A.">
        <title>Extensive sampling of basidiomycete genomes demonstrates inadequacy of the white-rot/brown-rot paradigm for wood decay fungi.</title>
        <authorList>
            <person name="Riley R."/>
            <person name="Salamov A.A."/>
            <person name="Brown D.W."/>
            <person name="Nagy L.G."/>
            <person name="Floudas D."/>
            <person name="Held B.W."/>
            <person name="Levasseur A."/>
            <person name="Lombard V."/>
            <person name="Morin E."/>
            <person name="Otillar R."/>
            <person name="Lindquist E.A."/>
            <person name="Sun H."/>
            <person name="LaButti K.M."/>
            <person name="Schmutz J."/>
            <person name="Jabbour D."/>
            <person name="Luo H."/>
            <person name="Baker S.E."/>
            <person name="Pisabarro A.G."/>
            <person name="Walton J.D."/>
            <person name="Blanchette R.A."/>
            <person name="Henrissat B."/>
            <person name="Martin F."/>
            <person name="Cullen D."/>
            <person name="Hibbett D.S."/>
            <person name="Grigoriev I.V."/>
        </authorList>
    </citation>
    <scope>NUCLEOTIDE SEQUENCE [LARGE SCALE GENOMIC DNA]</scope>
    <source>
        <strain evidence="2">MUCL 33604</strain>
    </source>
</reference>
<keyword evidence="2" id="KW-1185">Reference proteome</keyword>
<proteinExistence type="predicted"/>
<dbReference type="EMBL" id="KL197712">
    <property type="protein sequence ID" value="KDQ61439.1"/>
    <property type="molecule type" value="Genomic_DNA"/>
</dbReference>
<organism evidence="1 2">
    <name type="scientific">Jaapia argillacea MUCL 33604</name>
    <dbReference type="NCBI Taxonomy" id="933084"/>
    <lineage>
        <taxon>Eukaryota</taxon>
        <taxon>Fungi</taxon>
        <taxon>Dikarya</taxon>
        <taxon>Basidiomycota</taxon>
        <taxon>Agaricomycotina</taxon>
        <taxon>Agaricomycetes</taxon>
        <taxon>Agaricomycetidae</taxon>
        <taxon>Jaapiales</taxon>
        <taxon>Jaapiaceae</taxon>
        <taxon>Jaapia</taxon>
    </lineage>
</organism>
<dbReference type="Proteomes" id="UP000027265">
    <property type="component" value="Unassembled WGS sequence"/>
</dbReference>
<gene>
    <name evidence="1" type="ORF">JAAARDRAFT_123854</name>
</gene>
<evidence type="ECO:0000313" key="1">
    <source>
        <dbReference type="EMBL" id="KDQ61439.1"/>
    </source>
</evidence>
<evidence type="ECO:0000313" key="2">
    <source>
        <dbReference type="Proteomes" id="UP000027265"/>
    </source>
</evidence>